<keyword evidence="1" id="KW-1133">Transmembrane helix</keyword>
<evidence type="ECO:0000256" key="1">
    <source>
        <dbReference type="SAM" id="Phobius"/>
    </source>
</evidence>
<keyword evidence="1" id="KW-0812">Transmembrane</keyword>
<gene>
    <name evidence="2" type="ORF">MANES_16G011300</name>
</gene>
<organism evidence="2">
    <name type="scientific">Manihot esculenta</name>
    <name type="common">Cassava</name>
    <name type="synonym">Jatropha manihot</name>
    <dbReference type="NCBI Taxonomy" id="3983"/>
    <lineage>
        <taxon>Eukaryota</taxon>
        <taxon>Viridiplantae</taxon>
        <taxon>Streptophyta</taxon>
        <taxon>Embryophyta</taxon>
        <taxon>Tracheophyta</taxon>
        <taxon>Spermatophyta</taxon>
        <taxon>Magnoliopsida</taxon>
        <taxon>eudicotyledons</taxon>
        <taxon>Gunneridae</taxon>
        <taxon>Pentapetalae</taxon>
        <taxon>rosids</taxon>
        <taxon>fabids</taxon>
        <taxon>Malpighiales</taxon>
        <taxon>Euphorbiaceae</taxon>
        <taxon>Crotonoideae</taxon>
        <taxon>Manihoteae</taxon>
        <taxon>Manihot</taxon>
    </lineage>
</organism>
<proteinExistence type="predicted"/>
<feature type="transmembrane region" description="Helical" evidence="1">
    <location>
        <begin position="20"/>
        <end position="41"/>
    </location>
</feature>
<protein>
    <submittedName>
        <fullName evidence="2">Uncharacterized protein</fullName>
    </submittedName>
</protein>
<sequence>MFSLLWLPTFFYHFCRFFSAFFLALDLSMASLLLSLPSRFFRFSHLP</sequence>
<evidence type="ECO:0000313" key="2">
    <source>
        <dbReference type="EMBL" id="OAY25972.1"/>
    </source>
</evidence>
<reference evidence="2" key="1">
    <citation type="submission" date="2016-02" db="EMBL/GenBank/DDBJ databases">
        <title>WGS assembly of Manihot esculenta.</title>
        <authorList>
            <person name="Bredeson J.V."/>
            <person name="Prochnik S.E."/>
            <person name="Lyons J.B."/>
            <person name="Schmutz J."/>
            <person name="Grimwood J."/>
            <person name="Vrebalov J."/>
            <person name="Bart R.S."/>
            <person name="Amuge T."/>
            <person name="Ferguson M.E."/>
            <person name="Green R."/>
            <person name="Putnam N."/>
            <person name="Stites J."/>
            <person name="Rounsley S."/>
            <person name="Rokhsar D.S."/>
        </authorList>
    </citation>
    <scope>NUCLEOTIDE SEQUENCE [LARGE SCALE GENOMIC DNA]</scope>
    <source>
        <tissue evidence="2">Leaf</tissue>
    </source>
</reference>
<dbReference type="AlphaFoldDB" id="A0A2C9U9G7"/>
<dbReference type="EMBL" id="CM004402">
    <property type="protein sequence ID" value="OAY25972.1"/>
    <property type="molecule type" value="Genomic_DNA"/>
</dbReference>
<keyword evidence="1" id="KW-0472">Membrane</keyword>
<accession>A0A2C9U9G7</accession>
<name>A0A2C9U9G7_MANES</name>